<dbReference type="SUPFAM" id="SSF51735">
    <property type="entry name" value="NAD(P)-binding Rossmann-fold domains"/>
    <property type="match status" value="1"/>
</dbReference>
<evidence type="ECO:0000313" key="4">
    <source>
        <dbReference type="EMBL" id="GGO38901.1"/>
    </source>
</evidence>
<dbReference type="EMBL" id="BMNG01000003">
    <property type="protein sequence ID" value="GGO38901.1"/>
    <property type="molecule type" value="Genomic_DNA"/>
</dbReference>
<dbReference type="PANTHER" id="PTHR43000">
    <property type="entry name" value="DTDP-D-GLUCOSE 4,6-DEHYDRATASE-RELATED"/>
    <property type="match status" value="1"/>
</dbReference>
<sequence>MRILVLGSTGYLGGHIAERLRALPGARLLTGGRAPDADVRCDLATDVPGTLAELFARAAPDAVVNCAGAVGGGAVTLAEVNARGPAALCEALRAAAPGARLVHLGSAAEYGPCARGARTAEDAPARPLAPYGATKLAGTLAITTSGLDAVVLRVTNPVGPGAPTAGLPGRLTAELRRAAEQSPHDTIRVGDLSSYRDFVDVRDVAEAVTLAITTPHPLPPILNIGSGQSVPARDLAHGLVRAAAFRGRIEETLTGSGRSAAVPWQCADITAAARELGWQPAFTLTESLAALWTADGAAGKGAPGLRAKATPRAAPATYAKSGTASGAGQGSRLGTQSGSAPEPRPGTAPRTGPGTAPGTTPGARRGVAHPATPGPDAEPGNTSSAGQDSGLGTQSGSAPEPRPGTESDTAPDAHPGVAEPLPGVPAPGRTAGQTSRPAPAPAPAPGGPRS</sequence>
<feature type="domain" description="NAD-dependent epimerase/dehydratase" evidence="3">
    <location>
        <begin position="3"/>
        <end position="225"/>
    </location>
</feature>
<evidence type="ECO:0000259" key="3">
    <source>
        <dbReference type="Pfam" id="PF01370"/>
    </source>
</evidence>
<evidence type="ECO:0000256" key="1">
    <source>
        <dbReference type="ARBA" id="ARBA00007637"/>
    </source>
</evidence>
<feature type="compositionally biased region" description="Low complexity" evidence="2">
    <location>
        <begin position="306"/>
        <end position="320"/>
    </location>
</feature>
<dbReference type="Pfam" id="PF01370">
    <property type="entry name" value="Epimerase"/>
    <property type="match status" value="1"/>
</dbReference>
<feature type="compositionally biased region" description="Polar residues" evidence="2">
    <location>
        <begin position="380"/>
        <end position="397"/>
    </location>
</feature>
<evidence type="ECO:0000313" key="5">
    <source>
        <dbReference type="Proteomes" id="UP000656881"/>
    </source>
</evidence>
<evidence type="ECO:0000256" key="2">
    <source>
        <dbReference type="SAM" id="MobiDB-lite"/>
    </source>
</evidence>
<comment type="similarity">
    <text evidence="1">Belongs to the NAD(P)-dependent epimerase/dehydratase family.</text>
</comment>
<accession>A0ABQ2LKY8</accession>
<keyword evidence="5" id="KW-1185">Reference proteome</keyword>
<feature type="compositionally biased region" description="Low complexity" evidence="2">
    <location>
        <begin position="345"/>
        <end position="365"/>
    </location>
</feature>
<dbReference type="Gene3D" id="3.40.50.720">
    <property type="entry name" value="NAD(P)-binding Rossmann-like Domain"/>
    <property type="match status" value="1"/>
</dbReference>
<feature type="compositionally biased region" description="Pro residues" evidence="2">
    <location>
        <begin position="438"/>
        <end position="450"/>
    </location>
</feature>
<dbReference type="InterPro" id="IPR001509">
    <property type="entry name" value="Epimerase_deHydtase"/>
</dbReference>
<protein>
    <recommendedName>
        <fullName evidence="3">NAD-dependent epimerase/dehydratase domain-containing protein</fullName>
    </recommendedName>
</protein>
<dbReference type="Proteomes" id="UP000656881">
    <property type="component" value="Unassembled WGS sequence"/>
</dbReference>
<gene>
    <name evidence="4" type="ORF">GCM10012286_14630</name>
</gene>
<dbReference type="InterPro" id="IPR036291">
    <property type="entry name" value="NAD(P)-bd_dom_sf"/>
</dbReference>
<organism evidence="4 5">
    <name type="scientific">Streptomyces lasiicapitis</name>
    <dbReference type="NCBI Taxonomy" id="1923961"/>
    <lineage>
        <taxon>Bacteria</taxon>
        <taxon>Bacillati</taxon>
        <taxon>Actinomycetota</taxon>
        <taxon>Actinomycetes</taxon>
        <taxon>Kitasatosporales</taxon>
        <taxon>Streptomycetaceae</taxon>
        <taxon>Streptomyces</taxon>
    </lineage>
</organism>
<proteinExistence type="inferred from homology"/>
<comment type="caution">
    <text evidence="4">The sequence shown here is derived from an EMBL/GenBank/DDBJ whole genome shotgun (WGS) entry which is preliminary data.</text>
</comment>
<reference evidence="5" key="1">
    <citation type="journal article" date="2019" name="Int. J. Syst. Evol. Microbiol.">
        <title>The Global Catalogue of Microorganisms (GCM) 10K type strain sequencing project: providing services to taxonomists for standard genome sequencing and annotation.</title>
        <authorList>
            <consortium name="The Broad Institute Genomics Platform"/>
            <consortium name="The Broad Institute Genome Sequencing Center for Infectious Disease"/>
            <person name="Wu L."/>
            <person name="Ma J."/>
        </authorList>
    </citation>
    <scope>NUCLEOTIDE SEQUENCE [LARGE SCALE GENOMIC DNA]</scope>
    <source>
        <strain evidence="5">CGMCC 4.7349</strain>
    </source>
</reference>
<feature type="region of interest" description="Disordered" evidence="2">
    <location>
        <begin position="299"/>
        <end position="450"/>
    </location>
</feature>
<name>A0ABQ2LKY8_9ACTN</name>